<dbReference type="GO" id="GO:0005739">
    <property type="term" value="C:mitochondrion"/>
    <property type="evidence" value="ECO:0007669"/>
    <property type="project" value="UniProtKB-SubCell"/>
</dbReference>
<evidence type="ECO:0000256" key="13">
    <source>
        <dbReference type="ARBA" id="ARBA00022884"/>
    </source>
</evidence>
<dbReference type="EC" id="2.8.1.14" evidence="6"/>
<dbReference type="Gene3D" id="2.30.30.280">
    <property type="entry name" value="Adenine nucleotide alpha hydrolases-like domains"/>
    <property type="match status" value="1"/>
</dbReference>
<protein>
    <recommendedName>
        <fullName evidence="6">tRNA-5-taurinomethyluridine 2-sulfurtransferase</fullName>
        <ecNumber evidence="6">2.8.1.14</ecNumber>
    </recommendedName>
</protein>
<feature type="transmembrane region" description="Helical" evidence="18">
    <location>
        <begin position="384"/>
        <end position="401"/>
    </location>
</feature>
<evidence type="ECO:0000313" key="21">
    <source>
        <dbReference type="Proteomes" id="UP000887575"/>
    </source>
</evidence>
<dbReference type="PANTHER" id="PTHR11933:SF5">
    <property type="entry name" value="MITOCHONDRIAL TRNA-SPECIFIC 2-THIOURIDYLASE 1"/>
    <property type="match status" value="1"/>
</dbReference>
<evidence type="ECO:0000256" key="14">
    <source>
        <dbReference type="ARBA" id="ARBA00022989"/>
    </source>
</evidence>
<comment type="similarity">
    <text evidence="5">Belongs to the nematode receptor-like protein sre family.</text>
</comment>
<evidence type="ECO:0000256" key="5">
    <source>
        <dbReference type="ARBA" id="ARBA00006803"/>
    </source>
</evidence>
<dbReference type="GO" id="GO:0007606">
    <property type="term" value="P:sensory perception of chemical stimulus"/>
    <property type="evidence" value="ECO:0007669"/>
    <property type="project" value="InterPro"/>
</dbReference>
<keyword evidence="7" id="KW-0820">tRNA-binding</keyword>
<dbReference type="FunFam" id="2.30.30.280:FF:000001">
    <property type="entry name" value="tRNA-specific 2-thiouridylase MnmA"/>
    <property type="match status" value="1"/>
</dbReference>
<dbReference type="Proteomes" id="UP000887575">
    <property type="component" value="Unassembled WGS sequence"/>
</dbReference>
<feature type="transmembrane region" description="Helical" evidence="18">
    <location>
        <begin position="442"/>
        <end position="465"/>
    </location>
</feature>
<dbReference type="InterPro" id="IPR046884">
    <property type="entry name" value="MnmA-like_central"/>
</dbReference>
<dbReference type="InterPro" id="IPR004151">
    <property type="entry name" value="7TM_GPCR_serpentine_rcpt_Sre"/>
</dbReference>
<dbReference type="GO" id="GO:0061708">
    <property type="term" value="F:tRNA-5-taurinomethyluridine 2-sulfurtransferase"/>
    <property type="evidence" value="ECO:0007669"/>
    <property type="project" value="UniProtKB-EC"/>
</dbReference>
<evidence type="ECO:0000259" key="19">
    <source>
        <dbReference type="Pfam" id="PF20258"/>
    </source>
</evidence>
<comment type="similarity">
    <text evidence="4">Belongs to the MnmA/TRMU family.</text>
</comment>
<evidence type="ECO:0000259" key="20">
    <source>
        <dbReference type="Pfam" id="PF20259"/>
    </source>
</evidence>
<dbReference type="Pfam" id="PF20259">
    <property type="entry name" value="tRNA_Me_trans_M"/>
    <property type="match status" value="1"/>
</dbReference>
<evidence type="ECO:0000256" key="4">
    <source>
        <dbReference type="ARBA" id="ARBA00006191"/>
    </source>
</evidence>
<dbReference type="InterPro" id="IPR004506">
    <property type="entry name" value="MnmA-like"/>
</dbReference>
<keyword evidence="13" id="KW-0694">RNA-binding</keyword>
<evidence type="ECO:0000313" key="22">
    <source>
        <dbReference type="WBParaSite" id="MBELARI_LOCUS6522"/>
    </source>
</evidence>
<feature type="transmembrane region" description="Helical" evidence="18">
    <location>
        <begin position="413"/>
        <end position="436"/>
    </location>
</feature>
<evidence type="ECO:0000256" key="15">
    <source>
        <dbReference type="ARBA" id="ARBA00023136"/>
    </source>
</evidence>
<dbReference type="Pfam" id="PF03125">
    <property type="entry name" value="Sre"/>
    <property type="match status" value="1"/>
</dbReference>
<dbReference type="Pfam" id="PF20258">
    <property type="entry name" value="tRNA_Me_trans_C"/>
    <property type="match status" value="1"/>
</dbReference>
<dbReference type="FunFam" id="3.40.50.620:FF:000104">
    <property type="entry name" value="Mitochondrial tRNA-specific 2-thiouridylase 1"/>
    <property type="match status" value="1"/>
</dbReference>
<evidence type="ECO:0000256" key="16">
    <source>
        <dbReference type="ARBA" id="ARBA00023157"/>
    </source>
</evidence>
<dbReference type="GO" id="GO:0000049">
    <property type="term" value="F:tRNA binding"/>
    <property type="evidence" value="ECO:0007669"/>
    <property type="project" value="UniProtKB-KW"/>
</dbReference>
<dbReference type="InterPro" id="IPR023382">
    <property type="entry name" value="MnmA-like_central_sf"/>
</dbReference>
<dbReference type="InterPro" id="IPR014729">
    <property type="entry name" value="Rossmann-like_a/b/a_fold"/>
</dbReference>
<dbReference type="SUPFAM" id="SSF52402">
    <property type="entry name" value="Adenine nucleotide alpha hydrolases-like"/>
    <property type="match status" value="1"/>
</dbReference>
<evidence type="ECO:0000256" key="18">
    <source>
        <dbReference type="SAM" id="Phobius"/>
    </source>
</evidence>
<accession>A0AAF3FI75</accession>
<feature type="domain" description="tRNA-specific 2-thiouridylase MnmA-like central" evidence="20">
    <location>
        <begin position="219"/>
        <end position="280"/>
    </location>
</feature>
<evidence type="ECO:0000256" key="9">
    <source>
        <dbReference type="ARBA" id="ARBA00022692"/>
    </source>
</evidence>
<proteinExistence type="inferred from homology"/>
<evidence type="ECO:0000256" key="8">
    <source>
        <dbReference type="ARBA" id="ARBA00022679"/>
    </source>
</evidence>
<keyword evidence="16" id="KW-1015">Disulfide bond</keyword>
<keyword evidence="8" id="KW-0808">Transferase</keyword>
<keyword evidence="15 18" id="KW-0472">Membrane</keyword>
<keyword evidence="11" id="KW-0547">Nucleotide-binding</keyword>
<dbReference type="Pfam" id="PF03054">
    <property type="entry name" value="tRNA_Me_trans"/>
    <property type="match status" value="1"/>
</dbReference>
<organism evidence="21 22">
    <name type="scientific">Mesorhabditis belari</name>
    <dbReference type="NCBI Taxonomy" id="2138241"/>
    <lineage>
        <taxon>Eukaryota</taxon>
        <taxon>Metazoa</taxon>
        <taxon>Ecdysozoa</taxon>
        <taxon>Nematoda</taxon>
        <taxon>Chromadorea</taxon>
        <taxon>Rhabditida</taxon>
        <taxon>Rhabditina</taxon>
        <taxon>Rhabditomorpha</taxon>
        <taxon>Rhabditoidea</taxon>
        <taxon>Rhabditidae</taxon>
        <taxon>Mesorhabditinae</taxon>
        <taxon>Mesorhabditis</taxon>
    </lineage>
</organism>
<keyword evidence="14 18" id="KW-1133">Transmembrane helix</keyword>
<evidence type="ECO:0000256" key="17">
    <source>
        <dbReference type="ARBA" id="ARBA00049564"/>
    </source>
</evidence>
<feature type="domain" description="tRNA-specific 2-thiouridylase MnmA-like C-terminal" evidence="19">
    <location>
        <begin position="290"/>
        <end position="366"/>
    </location>
</feature>
<keyword evidence="12" id="KW-0067">ATP-binding</keyword>
<comment type="subcellular location">
    <subcellularLocation>
        <location evidence="2">Membrane</location>
        <topology evidence="2">Multi-pass membrane protein</topology>
    </subcellularLocation>
    <subcellularLocation>
        <location evidence="3">Mitochondrion</location>
    </subcellularLocation>
</comment>
<evidence type="ECO:0000256" key="2">
    <source>
        <dbReference type="ARBA" id="ARBA00004141"/>
    </source>
</evidence>
<dbReference type="AlphaFoldDB" id="A0AAF3FI75"/>
<evidence type="ECO:0000256" key="12">
    <source>
        <dbReference type="ARBA" id="ARBA00022840"/>
    </source>
</evidence>
<dbReference type="NCBIfam" id="NF001138">
    <property type="entry name" value="PRK00143.1"/>
    <property type="match status" value="1"/>
</dbReference>
<dbReference type="Gene3D" id="3.40.50.620">
    <property type="entry name" value="HUPs"/>
    <property type="match status" value="1"/>
</dbReference>
<dbReference type="InterPro" id="IPR046885">
    <property type="entry name" value="MnmA-like_C"/>
</dbReference>
<keyword evidence="9 18" id="KW-0812">Transmembrane</keyword>
<dbReference type="PANTHER" id="PTHR11933">
    <property type="entry name" value="TRNA 5-METHYLAMINOMETHYL-2-THIOURIDYLATE -METHYLTRANSFERASE"/>
    <property type="match status" value="1"/>
</dbReference>
<comment type="catalytic activity">
    <reaction evidence="17">
        <text>5-taurinomethyluridine(34) in tRNA + S-sulfanyl-L-cysteinyl-[protein] + AH2 + ATP = 5-taurinomethyl-2-thiouridine(34) in tRNA + L-cysteinyl-[protein] + A + AMP + diphosphate + H(+)</text>
        <dbReference type="Rhea" id="RHEA:47040"/>
        <dbReference type="Rhea" id="RHEA-COMP:10131"/>
        <dbReference type="Rhea" id="RHEA-COMP:11726"/>
        <dbReference type="Rhea" id="RHEA-COMP:11732"/>
        <dbReference type="Rhea" id="RHEA-COMP:11733"/>
        <dbReference type="ChEBI" id="CHEBI:13193"/>
        <dbReference type="ChEBI" id="CHEBI:15378"/>
        <dbReference type="ChEBI" id="CHEBI:17499"/>
        <dbReference type="ChEBI" id="CHEBI:29950"/>
        <dbReference type="ChEBI" id="CHEBI:30616"/>
        <dbReference type="ChEBI" id="CHEBI:33019"/>
        <dbReference type="ChEBI" id="CHEBI:61963"/>
        <dbReference type="ChEBI" id="CHEBI:87171"/>
        <dbReference type="ChEBI" id="CHEBI:87172"/>
        <dbReference type="ChEBI" id="CHEBI:456215"/>
        <dbReference type="EC" id="2.8.1.14"/>
    </reaction>
</comment>
<evidence type="ECO:0000256" key="6">
    <source>
        <dbReference type="ARBA" id="ARBA00011953"/>
    </source>
</evidence>
<comment type="function">
    <text evidence="1">Catalyzes the 2-thiolation of uridine at the wobble position (U34) of mitochondrial tRNA(Lys), tRNA(Glu) and tRNA(Gln). Required for the formation of 5-taurinomethyl-2-thiouridine (tm5s2U) of mitochondrial tRNA(Lys), tRNA(Glu), and tRNA(Gln) at the wobble position. ATP is required to activate the C2 atom of the wobble base.</text>
</comment>
<dbReference type="GO" id="GO:0016020">
    <property type="term" value="C:membrane"/>
    <property type="evidence" value="ECO:0007669"/>
    <property type="project" value="UniProtKB-SubCell"/>
</dbReference>
<evidence type="ECO:0000256" key="7">
    <source>
        <dbReference type="ARBA" id="ARBA00022555"/>
    </source>
</evidence>
<evidence type="ECO:0000256" key="11">
    <source>
        <dbReference type="ARBA" id="ARBA00022741"/>
    </source>
</evidence>
<dbReference type="NCBIfam" id="TIGR00420">
    <property type="entry name" value="trmU"/>
    <property type="match status" value="1"/>
</dbReference>
<reference evidence="22" key="1">
    <citation type="submission" date="2024-02" db="UniProtKB">
        <authorList>
            <consortium name="WormBaseParasite"/>
        </authorList>
    </citation>
    <scope>IDENTIFICATION</scope>
</reference>
<dbReference type="WBParaSite" id="MBELARI_LOCUS6522">
    <property type="protein sequence ID" value="MBELARI_LOCUS6522"/>
    <property type="gene ID" value="MBELARI_LOCUS6522"/>
</dbReference>
<dbReference type="Gene3D" id="2.40.30.10">
    <property type="entry name" value="Translation factors"/>
    <property type="match status" value="1"/>
</dbReference>
<keyword evidence="21" id="KW-1185">Reference proteome</keyword>
<feature type="transmembrane region" description="Helical" evidence="18">
    <location>
        <begin position="521"/>
        <end position="540"/>
    </location>
</feature>
<sequence>MRALRVAIGVSGGVDSAVSASLLKKAGHEVVAVHMINWDPREEGTSKCDQSFDSAVARRVCQHLDIPYKTVNFVREYWNEVFRQMIDNYTIGRTVVPDIACNRFIKFQHFHDYCIKNLDADLVATGHYVSTSIESELMAGKNPSNLNADLLAGIDPIKDQSFFLCTLKQEQLKRALFPIGKLFKTQVYEIAKQEGLIEVANKKESMGICFVGKRKNFTTFMDQYIEPRPGLIKTIAGKIVAEHTGIHHFTIGKRVLYQGDHLGYFVVELDPKTNTVLVCSGSHHPRLFAQEFVIRTPEWISINPLKNHLDVRFRIQRTHPVIKCRLETSLKDGKEVITVKTQIPVRAVAPGQMCVFYADRVCLGGAHTELILLVIVSSTRIQPILYEVFFCFSVFVERLVATRKLAVYEKSKYWPLSTLLILLNTLVSIICTYAIIYYLYDHYFLILFIFFPIIAFIALFSFWCLHQLYLWNHRELQTMTSFVEVKNFHEKTYANDAYLSRRFQLTENIEVLKLMHTIFKVHSVCSLVGVFLSGIPMVFLDFNTEIAQMMLVFFDLVIIV</sequence>
<evidence type="ECO:0000256" key="1">
    <source>
        <dbReference type="ARBA" id="ARBA00003986"/>
    </source>
</evidence>
<dbReference type="CDD" id="cd01998">
    <property type="entry name" value="MnmA_TRMU-like"/>
    <property type="match status" value="1"/>
</dbReference>
<name>A0AAF3FI75_9BILA</name>
<evidence type="ECO:0000256" key="10">
    <source>
        <dbReference type="ARBA" id="ARBA00022694"/>
    </source>
</evidence>
<evidence type="ECO:0000256" key="3">
    <source>
        <dbReference type="ARBA" id="ARBA00004173"/>
    </source>
</evidence>
<dbReference type="GO" id="GO:0005524">
    <property type="term" value="F:ATP binding"/>
    <property type="evidence" value="ECO:0007669"/>
    <property type="project" value="UniProtKB-KW"/>
</dbReference>
<dbReference type="GO" id="GO:0002143">
    <property type="term" value="P:tRNA wobble position uridine thiolation"/>
    <property type="evidence" value="ECO:0007669"/>
    <property type="project" value="TreeGrafter"/>
</dbReference>
<keyword evidence="10" id="KW-0819">tRNA processing</keyword>